<dbReference type="GO" id="GO:0030276">
    <property type="term" value="F:clathrin binding"/>
    <property type="evidence" value="ECO:0007669"/>
    <property type="project" value="TreeGrafter"/>
</dbReference>
<reference evidence="3" key="1">
    <citation type="submission" date="2018-02" db="EMBL/GenBank/DDBJ databases">
        <title>Rhizophora mucronata_Transcriptome.</title>
        <authorList>
            <person name="Meera S.P."/>
            <person name="Sreeshan A."/>
            <person name="Augustine A."/>
        </authorList>
    </citation>
    <scope>NUCLEOTIDE SEQUENCE</scope>
    <source>
        <tissue evidence="3">Leaf</tissue>
    </source>
</reference>
<feature type="compositionally biased region" description="Polar residues" evidence="2">
    <location>
        <begin position="188"/>
        <end position="206"/>
    </location>
</feature>
<dbReference type="AlphaFoldDB" id="A0A2P2JP87"/>
<sequence>MDEFGVLTERYGLKSHGKSAPMAASKRPNNASSGQTWSFASNPTYPTKSASDSNSADGSLLGNLESPFSNSKSQNLGGLSDGFDIFGGFQTSSKQSNKSSDGASFDYDSIFLKSSFSSAKSSFDDGIFGGLASGSFNNKDDIFGSFGSKPPKQSPPTDDLLGNFGSKSKSLSQGGSVGFDDLIPGFGLSSTSRKGENNGTVESTFPSAEDPFVILESTSTTTKSTFIDPLEEFSKLSNSKSTKTAGSSNVSPLLRPPPKPGQVLKTEKVGSSGVSPVDELEDFATGSVRSKADGHSDVHRAREGGGRQSTKSSKYKEAEDAARQTHHSVADDLESFFGVASRSTSVPKARPKALDPVFDATINSKGKPETVLRKSSVASSSIKKASSTANLADDLFKIFGDSPFSGEFEEVKGETEERRKARLERHQRTQDRVAKAVADMNQRDLRSQYEQEERHMIAAQMDVEIRRWATGKEGNMRALLSSLQHVLWPECGWEPISLTDLITSSSVKKVYRKANLCVHPDKVQQKGATLQQKYVAEKVFDILKEAWNKFNKEELS</sequence>
<feature type="compositionally biased region" description="Low complexity" evidence="2">
    <location>
        <begin position="165"/>
        <end position="174"/>
    </location>
</feature>
<dbReference type="GO" id="GO:0005737">
    <property type="term" value="C:cytoplasm"/>
    <property type="evidence" value="ECO:0007669"/>
    <property type="project" value="TreeGrafter"/>
</dbReference>
<evidence type="ECO:0000256" key="1">
    <source>
        <dbReference type="ARBA" id="ARBA00023054"/>
    </source>
</evidence>
<name>A0A2P2JP87_RHIMU</name>
<dbReference type="PANTHER" id="PTHR23172">
    <property type="entry name" value="AUXILIN/CYCLIN G-ASSOCIATED KINASE-RELATED"/>
    <property type="match status" value="1"/>
</dbReference>
<feature type="compositionally biased region" description="Basic and acidic residues" evidence="2">
    <location>
        <begin position="290"/>
        <end position="305"/>
    </location>
</feature>
<dbReference type="PANTHER" id="PTHR23172:SF68">
    <property type="entry name" value="DNAJ DOMAIN PROTEIN"/>
    <property type="match status" value="1"/>
</dbReference>
<evidence type="ECO:0000313" key="3">
    <source>
        <dbReference type="EMBL" id="MBW95280.1"/>
    </source>
</evidence>
<organism evidence="3">
    <name type="scientific">Rhizophora mucronata</name>
    <name type="common">Asiatic mangrove</name>
    <dbReference type="NCBI Taxonomy" id="61149"/>
    <lineage>
        <taxon>Eukaryota</taxon>
        <taxon>Viridiplantae</taxon>
        <taxon>Streptophyta</taxon>
        <taxon>Embryophyta</taxon>
        <taxon>Tracheophyta</taxon>
        <taxon>Spermatophyta</taxon>
        <taxon>Magnoliopsida</taxon>
        <taxon>eudicotyledons</taxon>
        <taxon>Gunneridae</taxon>
        <taxon>Pentapetalae</taxon>
        <taxon>rosids</taxon>
        <taxon>fabids</taxon>
        <taxon>Malpighiales</taxon>
        <taxon>Rhizophoraceae</taxon>
        <taxon>Rhizophora</taxon>
    </lineage>
</organism>
<feature type="region of interest" description="Disordered" evidence="2">
    <location>
        <begin position="142"/>
        <end position="210"/>
    </location>
</feature>
<accession>A0A2P2JP87</accession>
<feature type="compositionally biased region" description="Basic and acidic residues" evidence="2">
    <location>
        <begin position="314"/>
        <end position="323"/>
    </location>
</feature>
<keyword evidence="1" id="KW-0175">Coiled coil</keyword>
<feature type="region of interest" description="Disordered" evidence="2">
    <location>
        <begin position="232"/>
        <end position="332"/>
    </location>
</feature>
<dbReference type="EMBL" id="GGEC01014798">
    <property type="protein sequence ID" value="MBW95281.1"/>
    <property type="molecule type" value="Transcribed_RNA"/>
</dbReference>
<proteinExistence type="predicted"/>
<dbReference type="GO" id="GO:0072318">
    <property type="term" value="P:clathrin coat disassembly"/>
    <property type="evidence" value="ECO:0007669"/>
    <property type="project" value="TreeGrafter"/>
</dbReference>
<dbReference type="GO" id="GO:0031982">
    <property type="term" value="C:vesicle"/>
    <property type="evidence" value="ECO:0007669"/>
    <property type="project" value="TreeGrafter"/>
</dbReference>
<dbReference type="SUPFAM" id="SSF46565">
    <property type="entry name" value="Chaperone J-domain"/>
    <property type="match status" value="1"/>
</dbReference>
<feature type="compositionally biased region" description="Polar residues" evidence="2">
    <location>
        <begin position="66"/>
        <end position="75"/>
    </location>
</feature>
<feature type="compositionally biased region" description="Polar residues" evidence="2">
    <location>
        <begin position="27"/>
        <end position="57"/>
    </location>
</feature>
<dbReference type="GO" id="GO:0072583">
    <property type="term" value="P:clathrin-dependent endocytosis"/>
    <property type="evidence" value="ECO:0007669"/>
    <property type="project" value="TreeGrafter"/>
</dbReference>
<evidence type="ECO:0008006" key="4">
    <source>
        <dbReference type="Google" id="ProtNLM"/>
    </source>
</evidence>
<evidence type="ECO:0000256" key="2">
    <source>
        <dbReference type="SAM" id="MobiDB-lite"/>
    </source>
</evidence>
<dbReference type="InterPro" id="IPR036869">
    <property type="entry name" value="J_dom_sf"/>
</dbReference>
<feature type="region of interest" description="Disordered" evidence="2">
    <location>
        <begin position="1"/>
        <end position="75"/>
    </location>
</feature>
<feature type="compositionally biased region" description="Polar residues" evidence="2">
    <location>
        <begin position="235"/>
        <end position="251"/>
    </location>
</feature>
<dbReference type="FunFam" id="1.10.287.110:FF:000009">
    <property type="entry name" value="Auxilin-related protein 1"/>
    <property type="match status" value="1"/>
</dbReference>
<protein>
    <recommendedName>
        <fullName evidence="4">J domain-containing protein</fullName>
    </recommendedName>
</protein>
<dbReference type="Gene3D" id="1.10.287.110">
    <property type="entry name" value="DnaJ domain"/>
    <property type="match status" value="1"/>
</dbReference>
<dbReference type="EMBL" id="GGEC01014797">
    <property type="protein sequence ID" value="MBW95280.1"/>
    <property type="molecule type" value="Transcribed_RNA"/>
</dbReference>